<protein>
    <submittedName>
        <fullName evidence="4">Ankyrin repeat domain-containing protein</fullName>
    </submittedName>
</protein>
<feature type="repeat" description="ANK" evidence="3">
    <location>
        <begin position="171"/>
        <end position="208"/>
    </location>
</feature>
<dbReference type="PROSITE" id="PS50297">
    <property type="entry name" value="ANK_REP_REGION"/>
    <property type="match status" value="1"/>
</dbReference>
<dbReference type="Pfam" id="PF12796">
    <property type="entry name" value="Ank_2"/>
    <property type="match status" value="2"/>
</dbReference>
<sequence>MWKWLTIVTGCIFILQGCTSDNNPNLNKQEKEVKADRSRNEQLIQAVEHKKTETIKKLIKDGVNVNTQDSEGRTAVMIATYNNDVESAKLLISSGADVNIQDNMENSPFLYAGAEGYLDILKLTIEAGADPSITNRYGGTALIPASEHGYVDVIKELVTNTDIDINHVNDLGWTALLEAIILNDGNEKQQQTVQLLIDHGADVNIPDSNNMTPLQHAREKDFKEIEQILLKAGAK</sequence>
<dbReference type="InterPro" id="IPR002110">
    <property type="entry name" value="Ankyrin_rpt"/>
</dbReference>
<accession>A0ABU6P632</accession>
<dbReference type="PROSITE" id="PS50088">
    <property type="entry name" value="ANK_REPEAT"/>
    <property type="match status" value="3"/>
</dbReference>
<dbReference type="InterPro" id="IPR036770">
    <property type="entry name" value="Ankyrin_rpt-contain_sf"/>
</dbReference>
<dbReference type="GeneID" id="301143184"/>
<keyword evidence="1" id="KW-0677">Repeat</keyword>
<feature type="repeat" description="ANK" evidence="3">
    <location>
        <begin position="104"/>
        <end position="136"/>
    </location>
</feature>
<reference evidence="4 5" key="1">
    <citation type="submission" date="2023-03" db="EMBL/GenBank/DDBJ databases">
        <title>Bacillus Genome Sequencing.</title>
        <authorList>
            <person name="Dunlap C."/>
        </authorList>
    </citation>
    <scope>NUCLEOTIDE SEQUENCE [LARGE SCALE GENOMIC DNA]</scope>
    <source>
        <strain evidence="4 5">NRS-1717</strain>
    </source>
</reference>
<gene>
    <name evidence="4" type="ORF">P9271_22120</name>
</gene>
<dbReference type="Proteomes" id="UP001342826">
    <property type="component" value="Unassembled WGS sequence"/>
</dbReference>
<dbReference type="Gene3D" id="1.25.40.20">
    <property type="entry name" value="Ankyrin repeat-containing domain"/>
    <property type="match status" value="1"/>
</dbReference>
<evidence type="ECO:0000256" key="3">
    <source>
        <dbReference type="PROSITE-ProRule" id="PRU00023"/>
    </source>
</evidence>
<evidence type="ECO:0000313" key="4">
    <source>
        <dbReference type="EMBL" id="MED4403989.1"/>
    </source>
</evidence>
<feature type="repeat" description="ANK" evidence="3">
    <location>
        <begin position="71"/>
        <end position="103"/>
    </location>
</feature>
<evidence type="ECO:0000313" key="5">
    <source>
        <dbReference type="Proteomes" id="UP001342826"/>
    </source>
</evidence>
<dbReference type="PANTHER" id="PTHR24171">
    <property type="entry name" value="ANKYRIN REPEAT DOMAIN-CONTAINING PROTEIN 39-RELATED"/>
    <property type="match status" value="1"/>
</dbReference>
<dbReference type="SMART" id="SM00248">
    <property type="entry name" value="ANK"/>
    <property type="match status" value="5"/>
</dbReference>
<dbReference type="SUPFAM" id="SSF48403">
    <property type="entry name" value="Ankyrin repeat"/>
    <property type="match status" value="1"/>
</dbReference>
<evidence type="ECO:0000256" key="2">
    <source>
        <dbReference type="ARBA" id="ARBA00023043"/>
    </source>
</evidence>
<dbReference type="PROSITE" id="PS51257">
    <property type="entry name" value="PROKAR_LIPOPROTEIN"/>
    <property type="match status" value="1"/>
</dbReference>
<evidence type="ECO:0000256" key="1">
    <source>
        <dbReference type="ARBA" id="ARBA00022737"/>
    </source>
</evidence>
<dbReference type="PRINTS" id="PR01415">
    <property type="entry name" value="ANKYRIN"/>
</dbReference>
<organism evidence="4 5">
    <name type="scientific">Metabacillus fastidiosus</name>
    <dbReference type="NCBI Taxonomy" id="1458"/>
    <lineage>
        <taxon>Bacteria</taxon>
        <taxon>Bacillati</taxon>
        <taxon>Bacillota</taxon>
        <taxon>Bacilli</taxon>
        <taxon>Bacillales</taxon>
        <taxon>Bacillaceae</taxon>
        <taxon>Metabacillus</taxon>
    </lineage>
</organism>
<name>A0ABU6P632_9BACI</name>
<comment type="caution">
    <text evidence="4">The sequence shown here is derived from an EMBL/GenBank/DDBJ whole genome shotgun (WGS) entry which is preliminary data.</text>
</comment>
<keyword evidence="5" id="KW-1185">Reference proteome</keyword>
<proteinExistence type="predicted"/>
<keyword evidence="2 3" id="KW-0040">ANK repeat</keyword>
<dbReference type="EMBL" id="JARTFS010000021">
    <property type="protein sequence ID" value="MED4403989.1"/>
    <property type="molecule type" value="Genomic_DNA"/>
</dbReference>
<dbReference type="RefSeq" id="WP_066235424.1">
    <property type="nucleotide sequence ID" value="NZ_JARTFQ010000003.1"/>
</dbReference>